<comment type="caution">
    <text evidence="2">The sequence shown here is derived from an EMBL/GenBank/DDBJ whole genome shotgun (WGS) entry which is preliminary data.</text>
</comment>
<feature type="region of interest" description="Disordered" evidence="1">
    <location>
        <begin position="53"/>
        <end position="82"/>
    </location>
</feature>
<reference evidence="2 3" key="1">
    <citation type="journal article" date="2018" name="BMC Genomics">
        <title>Comparative genome analyses reveal sequence features reflecting distinct modes of host-adaptation between dicot and monocot powdery mildew.</title>
        <authorList>
            <person name="Wu Y."/>
            <person name="Ma X."/>
            <person name="Pan Z."/>
            <person name="Kale S.D."/>
            <person name="Song Y."/>
            <person name="King H."/>
            <person name="Zhang Q."/>
            <person name="Presley C."/>
            <person name="Deng X."/>
            <person name="Wei C.I."/>
            <person name="Xiao S."/>
        </authorList>
    </citation>
    <scope>NUCLEOTIDE SEQUENCE [LARGE SCALE GENOMIC DNA]</scope>
    <source>
        <strain evidence="2">UMSG2</strain>
    </source>
</reference>
<dbReference type="Proteomes" id="UP000286134">
    <property type="component" value="Unassembled WGS sequence"/>
</dbReference>
<evidence type="ECO:0000313" key="3">
    <source>
        <dbReference type="Proteomes" id="UP000286134"/>
    </source>
</evidence>
<dbReference type="OrthoDB" id="10426951at2759"/>
<evidence type="ECO:0000313" key="2">
    <source>
        <dbReference type="EMBL" id="RKF56880.1"/>
    </source>
</evidence>
<sequence length="105" mass="11880">MKENSSLRPKDLQQVLDFLIEERELRWPSEGYSSDIEISLGTQYLDPVASPFDSECRGNDQSQGHYGVDVESHAGSSRSTSELDRTANFTSLLDSDDDIYSYNYC</sequence>
<gene>
    <name evidence="2" type="ORF">OnM2_078048</name>
</gene>
<name>A0A420HHK0_9PEZI</name>
<dbReference type="AlphaFoldDB" id="A0A420HHK0"/>
<organism evidence="2 3">
    <name type="scientific">Erysiphe neolycopersici</name>
    <dbReference type="NCBI Taxonomy" id="212602"/>
    <lineage>
        <taxon>Eukaryota</taxon>
        <taxon>Fungi</taxon>
        <taxon>Dikarya</taxon>
        <taxon>Ascomycota</taxon>
        <taxon>Pezizomycotina</taxon>
        <taxon>Leotiomycetes</taxon>
        <taxon>Erysiphales</taxon>
        <taxon>Erysiphaceae</taxon>
        <taxon>Erysiphe</taxon>
    </lineage>
</organism>
<evidence type="ECO:0000256" key="1">
    <source>
        <dbReference type="SAM" id="MobiDB-lite"/>
    </source>
</evidence>
<keyword evidence="3" id="KW-1185">Reference proteome</keyword>
<protein>
    <submittedName>
        <fullName evidence="2">Putative multidrug resistance protein fnx1</fullName>
    </submittedName>
</protein>
<dbReference type="EMBL" id="MCFK01007816">
    <property type="protein sequence ID" value="RKF56880.1"/>
    <property type="molecule type" value="Genomic_DNA"/>
</dbReference>
<accession>A0A420HHK0</accession>
<proteinExistence type="predicted"/>